<organism evidence="2">
    <name type="scientific">Puccinia triticina (isolate 1-1 / race 1 (BBBD))</name>
    <name type="common">Brown leaf rust fungus</name>
    <dbReference type="NCBI Taxonomy" id="630390"/>
    <lineage>
        <taxon>Eukaryota</taxon>
        <taxon>Fungi</taxon>
        <taxon>Dikarya</taxon>
        <taxon>Basidiomycota</taxon>
        <taxon>Pucciniomycotina</taxon>
        <taxon>Pucciniomycetes</taxon>
        <taxon>Pucciniales</taxon>
        <taxon>Pucciniaceae</taxon>
        <taxon>Puccinia</taxon>
    </lineage>
</organism>
<reference evidence="3 4" key="3">
    <citation type="journal article" date="2017" name="G3 (Bethesda)">
        <title>Comparative analysis highlights variable genome content of wheat rusts and divergence of the mating loci.</title>
        <authorList>
            <person name="Cuomo C.A."/>
            <person name="Bakkeren G."/>
            <person name="Khalil H.B."/>
            <person name="Panwar V."/>
            <person name="Joly D."/>
            <person name="Linning R."/>
            <person name="Sakthikumar S."/>
            <person name="Song X."/>
            <person name="Adiconis X."/>
            <person name="Fan L."/>
            <person name="Goldberg J.M."/>
            <person name="Levin J.Z."/>
            <person name="Young S."/>
            <person name="Zeng Q."/>
            <person name="Anikster Y."/>
            <person name="Bruce M."/>
            <person name="Wang M."/>
            <person name="Yin C."/>
            <person name="McCallum B."/>
            <person name="Szabo L.J."/>
            <person name="Hulbert S."/>
            <person name="Chen X."/>
            <person name="Fellers J.P."/>
        </authorList>
    </citation>
    <scope>NUCLEOTIDE SEQUENCE</scope>
    <source>
        <strain evidence="4">Isolate 1-1 / race 1 (BBBD)</strain>
        <strain evidence="3">isolate 1-1 / race 1 (BBBD)</strain>
    </source>
</reference>
<protein>
    <submittedName>
        <fullName evidence="2 3">Uncharacterized protein</fullName>
    </submittedName>
</protein>
<gene>
    <name evidence="2" type="ORF">PTTG_10348</name>
</gene>
<sequence length="137" mass="15015">LHRKQGFMVALRYDIRIRNNTFAFRVEENGEESFLDISQFKQEMADEAISTRQDFNEIGLANNPYAIGNGKVGGNPMKGIRPPKANRSNAPAQPNPPEARPSQKASQEEHSSSATIPSHASLPSKPDQGQGPPGRGY</sequence>
<accession>A0A180G6U5</accession>
<dbReference type="EMBL" id="ADAS02000184">
    <property type="protein sequence ID" value="OAV88340.1"/>
    <property type="molecule type" value="Genomic_DNA"/>
</dbReference>
<dbReference type="EnsemblFungi" id="PTTG_10348-t43_1">
    <property type="protein sequence ID" value="PTTG_10348-t43_1-p1"/>
    <property type="gene ID" value="PTTG_10348"/>
</dbReference>
<feature type="non-terminal residue" evidence="2">
    <location>
        <position position="137"/>
    </location>
</feature>
<reference evidence="2" key="1">
    <citation type="submission" date="2009-11" db="EMBL/GenBank/DDBJ databases">
        <authorList>
            <consortium name="The Broad Institute Genome Sequencing Platform"/>
            <person name="Ward D."/>
            <person name="Feldgarden M."/>
            <person name="Earl A."/>
            <person name="Young S.K."/>
            <person name="Zeng Q."/>
            <person name="Koehrsen M."/>
            <person name="Alvarado L."/>
            <person name="Berlin A."/>
            <person name="Bochicchio J."/>
            <person name="Borenstein D."/>
            <person name="Chapman S.B."/>
            <person name="Chen Z."/>
            <person name="Engels R."/>
            <person name="Freedman E."/>
            <person name="Gellesch M."/>
            <person name="Goldberg J."/>
            <person name="Griggs A."/>
            <person name="Gujja S."/>
            <person name="Heilman E."/>
            <person name="Heiman D."/>
            <person name="Hepburn T."/>
            <person name="Howarth C."/>
            <person name="Jen D."/>
            <person name="Larson L."/>
            <person name="Lewis B."/>
            <person name="Mehta T."/>
            <person name="Park D."/>
            <person name="Pearson M."/>
            <person name="Roberts A."/>
            <person name="Saif S."/>
            <person name="Shea T."/>
            <person name="Shenoy N."/>
            <person name="Sisk P."/>
            <person name="Stolte C."/>
            <person name="Sykes S."/>
            <person name="Thomson T."/>
            <person name="Walk T."/>
            <person name="White J."/>
            <person name="Yandava C."/>
            <person name="Izard J."/>
            <person name="Baranova O.V."/>
            <person name="Blanton J.M."/>
            <person name="Tanner A.C."/>
            <person name="Dewhirst F.E."/>
            <person name="Haas B."/>
            <person name="Nusbaum C."/>
            <person name="Birren B."/>
        </authorList>
    </citation>
    <scope>NUCLEOTIDE SEQUENCE [LARGE SCALE GENOMIC DNA]</scope>
    <source>
        <strain evidence="2">1-1 BBBD Race 1</strain>
    </source>
</reference>
<evidence type="ECO:0000256" key="1">
    <source>
        <dbReference type="SAM" id="MobiDB-lite"/>
    </source>
</evidence>
<evidence type="ECO:0000313" key="4">
    <source>
        <dbReference type="Proteomes" id="UP000005240"/>
    </source>
</evidence>
<feature type="non-terminal residue" evidence="2">
    <location>
        <position position="1"/>
    </location>
</feature>
<dbReference type="AlphaFoldDB" id="A0A180G6U5"/>
<name>A0A180G6U5_PUCT1</name>
<proteinExistence type="predicted"/>
<dbReference type="Proteomes" id="UP000005240">
    <property type="component" value="Unassembled WGS sequence"/>
</dbReference>
<keyword evidence="4" id="KW-1185">Reference proteome</keyword>
<evidence type="ECO:0000313" key="2">
    <source>
        <dbReference type="EMBL" id="OAV88340.1"/>
    </source>
</evidence>
<dbReference type="VEuPathDB" id="FungiDB:PTTG_10348"/>
<reference evidence="3" key="4">
    <citation type="submission" date="2025-05" db="UniProtKB">
        <authorList>
            <consortium name="EnsemblFungi"/>
        </authorList>
    </citation>
    <scope>IDENTIFICATION</scope>
    <source>
        <strain evidence="3">isolate 1-1 / race 1 (BBBD)</strain>
    </source>
</reference>
<reference evidence="2" key="2">
    <citation type="submission" date="2016-05" db="EMBL/GenBank/DDBJ databases">
        <title>Comparative analysis highlights variable genome content of wheat rusts and divergence of the mating loci.</title>
        <authorList>
            <person name="Cuomo C.A."/>
            <person name="Bakkeren G."/>
            <person name="Szabo L."/>
            <person name="Khalil H."/>
            <person name="Joly D."/>
            <person name="Goldberg J."/>
            <person name="Young S."/>
            <person name="Zeng Q."/>
            <person name="Fellers J."/>
        </authorList>
    </citation>
    <scope>NUCLEOTIDE SEQUENCE [LARGE SCALE GENOMIC DNA]</scope>
    <source>
        <strain evidence="2">1-1 BBBD Race 1</strain>
    </source>
</reference>
<evidence type="ECO:0000313" key="3">
    <source>
        <dbReference type="EnsemblFungi" id="PTTG_10348-t43_1-p1"/>
    </source>
</evidence>
<feature type="region of interest" description="Disordered" evidence="1">
    <location>
        <begin position="64"/>
        <end position="137"/>
    </location>
</feature>
<dbReference type="OrthoDB" id="2515167at2759"/>